<accession>A0ABN8A9N9</accession>
<keyword evidence="1 4" id="KW-0560">Oxidoreductase</keyword>
<dbReference type="InterPro" id="IPR036291">
    <property type="entry name" value="NAD(P)-bd_dom_sf"/>
</dbReference>
<evidence type="ECO:0000313" key="5">
    <source>
        <dbReference type="Proteomes" id="UP000789833"/>
    </source>
</evidence>
<dbReference type="GO" id="GO:0103074">
    <property type="term" value="F:glucose-6-phosphate 3-dehydrogenase activity"/>
    <property type="evidence" value="ECO:0007669"/>
    <property type="project" value="UniProtKB-EC"/>
</dbReference>
<dbReference type="Proteomes" id="UP000789833">
    <property type="component" value="Unassembled WGS sequence"/>
</dbReference>
<dbReference type="InterPro" id="IPR000683">
    <property type="entry name" value="Gfo/Idh/MocA-like_OxRdtase_N"/>
</dbReference>
<keyword evidence="5" id="KW-1185">Reference proteome</keyword>
<dbReference type="RefSeq" id="WP_230500271.1">
    <property type="nucleotide sequence ID" value="NZ_CAKJTJ010000004.1"/>
</dbReference>
<dbReference type="InterPro" id="IPR055170">
    <property type="entry name" value="GFO_IDH_MocA-like_dom"/>
</dbReference>
<dbReference type="Pfam" id="PF22725">
    <property type="entry name" value="GFO_IDH_MocA_C3"/>
    <property type="match status" value="1"/>
</dbReference>
<dbReference type="SUPFAM" id="SSF55347">
    <property type="entry name" value="Glyceraldehyde-3-phosphate dehydrogenase-like, C-terminal domain"/>
    <property type="match status" value="1"/>
</dbReference>
<sequence length="358" mass="39964">MGEMKFGIIGLGGMANHHLNLLSKLHDVKVTALCDVNEKALHTVANKYEVPSERRFTDYESLIKDSEVDAIISIVPNKVHAKIIKLCIQYGKPLMTEKPFTVNFEEAVELKELFEKKPIPCMVGFSYRYIPAFRFVKQMLEEGQLGAIRHISVSYLQQWGAPLFEIPFNWRFSKEMSGSGALGDLGSHMIDSARYFIGEFKSVAGMMTTFVKERRVDGGGTQAVDVDDFTSFQATFENGAMGTFVTSRNAIGSGNQLEVTIFGDKGTVKVGCETPDEIEICVISKENLESGFVKIPVPEQYYLNQLQDFIDYVKGTSLKYVPIFEDGYKNQKIMECVIKSATTGMRIDVGNGSWGQSL</sequence>
<comment type="caution">
    <text evidence="4">The sequence shown here is derived from an EMBL/GenBank/DDBJ whole genome shotgun (WGS) entry which is preliminary data.</text>
</comment>
<proteinExistence type="predicted"/>
<evidence type="ECO:0000256" key="1">
    <source>
        <dbReference type="ARBA" id="ARBA00023002"/>
    </source>
</evidence>
<dbReference type="PANTHER" id="PTHR43818:SF11">
    <property type="entry name" value="BCDNA.GH03377"/>
    <property type="match status" value="1"/>
</dbReference>
<dbReference type="InterPro" id="IPR050463">
    <property type="entry name" value="Gfo/Idh/MocA_oxidrdct_glycsds"/>
</dbReference>
<name>A0ABN8A9N9_9BACI</name>
<dbReference type="PANTHER" id="PTHR43818">
    <property type="entry name" value="BCDNA.GH03377"/>
    <property type="match status" value="1"/>
</dbReference>
<dbReference type="EMBL" id="CAKJTJ010000004">
    <property type="protein sequence ID" value="CAG9620337.1"/>
    <property type="molecule type" value="Genomic_DNA"/>
</dbReference>
<protein>
    <submittedName>
        <fullName evidence="4">Glucose-6-phosphate 3-dehydrogenase</fullName>
        <ecNumber evidence="4">1.1.1.361</ecNumber>
    </submittedName>
</protein>
<evidence type="ECO:0000259" key="2">
    <source>
        <dbReference type="Pfam" id="PF01408"/>
    </source>
</evidence>
<evidence type="ECO:0000259" key="3">
    <source>
        <dbReference type="Pfam" id="PF22725"/>
    </source>
</evidence>
<reference evidence="4 5" key="1">
    <citation type="submission" date="2021-10" db="EMBL/GenBank/DDBJ databases">
        <authorList>
            <person name="Criscuolo A."/>
        </authorList>
    </citation>
    <scope>NUCLEOTIDE SEQUENCE [LARGE SCALE GENOMIC DNA]</scope>
    <source>
        <strain evidence="5">CIP 111883</strain>
    </source>
</reference>
<organism evidence="4 5">
    <name type="scientific">Sutcliffiella rhizosphaerae</name>
    <dbReference type="NCBI Taxonomy" id="2880967"/>
    <lineage>
        <taxon>Bacteria</taxon>
        <taxon>Bacillati</taxon>
        <taxon>Bacillota</taxon>
        <taxon>Bacilli</taxon>
        <taxon>Bacillales</taxon>
        <taxon>Bacillaceae</taxon>
        <taxon>Sutcliffiella</taxon>
    </lineage>
</organism>
<dbReference type="Gene3D" id="3.40.50.720">
    <property type="entry name" value="NAD(P)-binding Rossmann-like Domain"/>
    <property type="match status" value="1"/>
</dbReference>
<dbReference type="Gene3D" id="3.30.360.10">
    <property type="entry name" value="Dihydrodipicolinate Reductase, domain 2"/>
    <property type="match status" value="1"/>
</dbReference>
<dbReference type="SUPFAM" id="SSF51735">
    <property type="entry name" value="NAD(P)-binding Rossmann-fold domains"/>
    <property type="match status" value="1"/>
</dbReference>
<feature type="domain" description="GFO/IDH/MocA-like oxidoreductase" evidence="3">
    <location>
        <begin position="133"/>
        <end position="268"/>
    </location>
</feature>
<gene>
    <name evidence="4" type="primary">ntdC</name>
    <name evidence="4" type="ORF">BACCIP111883_01105</name>
</gene>
<dbReference type="Pfam" id="PF01408">
    <property type="entry name" value="GFO_IDH_MocA"/>
    <property type="match status" value="1"/>
</dbReference>
<feature type="domain" description="Gfo/Idh/MocA-like oxidoreductase N-terminal" evidence="2">
    <location>
        <begin position="4"/>
        <end position="125"/>
    </location>
</feature>
<dbReference type="EC" id="1.1.1.361" evidence="4"/>
<evidence type="ECO:0000313" key="4">
    <source>
        <dbReference type="EMBL" id="CAG9620337.1"/>
    </source>
</evidence>